<sequence length="383" mass="42966">MSMVSVGLGSGFGSSSSGGFQTAVLDGSAHHDSKQTMTILNDRLAVYLEKVHSLEQANRDLEVKIRLFLEKQSPIHRDVSSYEATIADLQAKIQTATVVNAGIYLSIDNAKLAADDFRIKYEAEVAMRQSVEADTAGLRRLLDQLTLTRSSLEMEIERLKEELIYLKKNHEEELISLRSHLSGQVNVEVDAAPHQDLAKILAEIREQYEAMATKNQKDVEVWYQSKTEILTQEISTNTAVLQTSKTQLSELRRSVQGFEIKHQSLLSIIQCLEVSLADTKARYSAQLLSLQSMVSSLEEQLMQMRSDTEHQSQEYKMLLNIKTRLEIEIAEYKRLLDGEEGRNTSSTQACFGSTTTRKVATITEKMVNGKVVSSSSQEVQEKL</sequence>
<evidence type="ECO:0000259" key="5">
    <source>
        <dbReference type="PROSITE" id="PS51842"/>
    </source>
</evidence>
<dbReference type="Gene3D" id="1.20.5.500">
    <property type="entry name" value="Single helix bin"/>
    <property type="match status" value="1"/>
</dbReference>
<dbReference type="FunFam" id="1.20.5.170:FF:000002">
    <property type="entry name" value="Type I keratin KA11"/>
    <property type="match status" value="1"/>
</dbReference>
<dbReference type="InterPro" id="IPR002957">
    <property type="entry name" value="Keratin_I"/>
</dbReference>
<dbReference type="InterPro" id="IPR039008">
    <property type="entry name" value="IF_rod_dom"/>
</dbReference>
<evidence type="ECO:0000256" key="2">
    <source>
        <dbReference type="ARBA" id="ARBA00022754"/>
    </source>
</evidence>
<evidence type="ECO:0000256" key="1">
    <source>
        <dbReference type="ARBA" id="ARBA00022744"/>
    </source>
</evidence>
<dbReference type="SUPFAM" id="SSF64593">
    <property type="entry name" value="Intermediate filament protein, coiled coil region"/>
    <property type="match status" value="2"/>
</dbReference>
<dbReference type="Pfam" id="PF00038">
    <property type="entry name" value="Filament"/>
    <property type="match status" value="1"/>
</dbReference>
<keyword evidence="7" id="KW-1185">Reference proteome</keyword>
<gene>
    <name evidence="6" type="ORF">AOXY_G20388</name>
</gene>
<dbReference type="PROSITE" id="PS51842">
    <property type="entry name" value="IF_ROD_2"/>
    <property type="match status" value="1"/>
</dbReference>
<reference evidence="6" key="1">
    <citation type="submission" date="2022-02" db="EMBL/GenBank/DDBJ databases">
        <title>Atlantic sturgeon de novo genome assembly.</title>
        <authorList>
            <person name="Stock M."/>
            <person name="Klopp C."/>
            <person name="Guiguen Y."/>
            <person name="Cabau C."/>
            <person name="Parinello H."/>
            <person name="Santidrian Yebra-Pimentel E."/>
            <person name="Kuhl H."/>
            <person name="Dirks R.P."/>
            <person name="Guessner J."/>
            <person name="Wuertz S."/>
            <person name="Du K."/>
            <person name="Schartl M."/>
        </authorList>
    </citation>
    <scope>NUCLEOTIDE SEQUENCE</scope>
    <source>
        <strain evidence="6">STURGEONOMICS-FGT-2020</strain>
        <tissue evidence="6">Whole blood</tissue>
    </source>
</reference>
<proteinExistence type="predicted"/>
<evidence type="ECO:0000256" key="3">
    <source>
        <dbReference type="ARBA" id="ARBA00023054"/>
    </source>
</evidence>
<protein>
    <submittedName>
        <fullName evidence="6">Keratin, type I cytoskeletal 50 kDa-like</fullName>
    </submittedName>
</protein>
<name>A0AAD8D0U8_ACIOX</name>
<dbReference type="SMART" id="SM01391">
    <property type="entry name" value="Filament"/>
    <property type="match status" value="1"/>
</dbReference>
<keyword evidence="3 4" id="KW-0175">Coiled coil</keyword>
<feature type="coiled-coil region" evidence="4">
    <location>
        <begin position="44"/>
        <end position="71"/>
    </location>
</feature>
<keyword evidence="1" id="KW-0416">Keratin</keyword>
<dbReference type="FunFam" id="1.20.5.1160:FF:000002">
    <property type="entry name" value="Type I keratin 10"/>
    <property type="match status" value="1"/>
</dbReference>
<dbReference type="GO" id="GO:0005198">
    <property type="term" value="F:structural molecule activity"/>
    <property type="evidence" value="ECO:0007669"/>
    <property type="project" value="InterPro"/>
</dbReference>
<dbReference type="PANTHER" id="PTHR23239">
    <property type="entry name" value="INTERMEDIATE FILAMENT"/>
    <property type="match status" value="1"/>
</dbReference>
<dbReference type="AlphaFoldDB" id="A0AAD8D0U8"/>
<dbReference type="FunFam" id="1.20.5.500:FF:000001">
    <property type="entry name" value="Type II keratin 23"/>
    <property type="match status" value="1"/>
</dbReference>
<dbReference type="PANTHER" id="PTHR23239:SF367">
    <property type="entry name" value="KERATIN 15-RELATED"/>
    <property type="match status" value="1"/>
</dbReference>
<dbReference type="Proteomes" id="UP001230051">
    <property type="component" value="Unassembled WGS sequence"/>
</dbReference>
<keyword evidence="2" id="KW-0403">Intermediate filament</keyword>
<evidence type="ECO:0000256" key="4">
    <source>
        <dbReference type="SAM" id="Coils"/>
    </source>
</evidence>
<feature type="coiled-coil region" evidence="4">
    <location>
        <begin position="142"/>
        <end position="169"/>
    </location>
</feature>
<feature type="coiled-coil region" evidence="4">
    <location>
        <begin position="280"/>
        <end position="342"/>
    </location>
</feature>
<dbReference type="Gene3D" id="1.20.5.1160">
    <property type="entry name" value="Vasodilator-stimulated phosphoprotein"/>
    <property type="match status" value="1"/>
</dbReference>
<evidence type="ECO:0000313" key="7">
    <source>
        <dbReference type="Proteomes" id="UP001230051"/>
    </source>
</evidence>
<dbReference type="EMBL" id="JAGXEW010000020">
    <property type="protein sequence ID" value="KAK1160267.1"/>
    <property type="molecule type" value="Genomic_DNA"/>
</dbReference>
<organism evidence="6 7">
    <name type="scientific">Acipenser oxyrinchus oxyrinchus</name>
    <dbReference type="NCBI Taxonomy" id="40147"/>
    <lineage>
        <taxon>Eukaryota</taxon>
        <taxon>Metazoa</taxon>
        <taxon>Chordata</taxon>
        <taxon>Craniata</taxon>
        <taxon>Vertebrata</taxon>
        <taxon>Euteleostomi</taxon>
        <taxon>Actinopterygii</taxon>
        <taxon>Chondrostei</taxon>
        <taxon>Acipenseriformes</taxon>
        <taxon>Acipenseridae</taxon>
        <taxon>Acipenser</taxon>
    </lineage>
</organism>
<comment type="caution">
    <text evidence="6">The sequence shown here is derived from an EMBL/GenBank/DDBJ whole genome shotgun (WGS) entry which is preliminary data.</text>
</comment>
<dbReference type="Gene3D" id="1.20.5.170">
    <property type="match status" value="1"/>
</dbReference>
<feature type="domain" description="IF rod" evidence="5">
    <location>
        <begin position="33"/>
        <end position="343"/>
    </location>
</feature>
<dbReference type="PRINTS" id="PR01248">
    <property type="entry name" value="TYPE1KERATIN"/>
</dbReference>
<accession>A0AAD8D0U8</accession>
<evidence type="ECO:0000313" key="6">
    <source>
        <dbReference type="EMBL" id="KAK1160267.1"/>
    </source>
</evidence>
<dbReference type="GO" id="GO:0005882">
    <property type="term" value="C:intermediate filament"/>
    <property type="evidence" value="ECO:0007669"/>
    <property type="project" value="UniProtKB-KW"/>
</dbReference>